<dbReference type="Pfam" id="PF01453">
    <property type="entry name" value="B_lectin"/>
    <property type="match status" value="1"/>
</dbReference>
<dbReference type="SMART" id="SM00108">
    <property type="entry name" value="B_lectin"/>
    <property type="match status" value="1"/>
</dbReference>
<dbReference type="AlphaFoldDB" id="A0A6N2CEG5"/>
<comment type="caution">
    <text evidence="4">The sequence shown here is derived from an EMBL/GenBank/DDBJ whole genome shotgun (WGS) entry which is preliminary data.</text>
</comment>
<feature type="non-terminal residue" evidence="4">
    <location>
        <position position="1"/>
    </location>
</feature>
<evidence type="ECO:0000256" key="2">
    <source>
        <dbReference type="ARBA" id="ARBA00023180"/>
    </source>
</evidence>
<evidence type="ECO:0000259" key="3">
    <source>
        <dbReference type="PROSITE" id="PS50927"/>
    </source>
</evidence>
<evidence type="ECO:0000256" key="1">
    <source>
        <dbReference type="ARBA" id="ARBA00022729"/>
    </source>
</evidence>
<protein>
    <recommendedName>
        <fullName evidence="3">Bulb-type lectin domain-containing protein</fullName>
    </recommendedName>
</protein>
<dbReference type="InterPro" id="IPR036426">
    <property type="entry name" value="Bulb-type_lectin_dom_sf"/>
</dbReference>
<keyword evidence="1" id="KW-0732">Signal</keyword>
<dbReference type="PROSITE" id="PS50927">
    <property type="entry name" value="BULB_LECTIN"/>
    <property type="match status" value="1"/>
</dbReference>
<accession>A0A6N2CEG5</accession>
<dbReference type="InterPro" id="IPR001480">
    <property type="entry name" value="Bulb-type_lectin_dom"/>
</dbReference>
<dbReference type="PANTHER" id="PTHR32444:SF235">
    <property type="entry name" value="OS01G0783900 PROTEIN"/>
    <property type="match status" value="1"/>
</dbReference>
<dbReference type="EMBL" id="RXGB01000092">
    <property type="protein sequence ID" value="TMX05309.1"/>
    <property type="molecule type" value="Genomic_DNA"/>
</dbReference>
<keyword evidence="2" id="KW-0325">Glycoprotein</keyword>
<organism evidence="4">
    <name type="scientific">Solanum chilense</name>
    <name type="common">Tomato</name>
    <name type="synonym">Lycopersicon chilense</name>
    <dbReference type="NCBI Taxonomy" id="4083"/>
    <lineage>
        <taxon>Eukaryota</taxon>
        <taxon>Viridiplantae</taxon>
        <taxon>Streptophyta</taxon>
        <taxon>Embryophyta</taxon>
        <taxon>Tracheophyta</taxon>
        <taxon>Spermatophyta</taxon>
        <taxon>Magnoliopsida</taxon>
        <taxon>eudicotyledons</taxon>
        <taxon>Gunneridae</taxon>
        <taxon>Pentapetalae</taxon>
        <taxon>asterids</taxon>
        <taxon>lamiids</taxon>
        <taxon>Solanales</taxon>
        <taxon>Solanaceae</taxon>
        <taxon>Solanoideae</taxon>
        <taxon>Solaneae</taxon>
        <taxon>Solanum</taxon>
        <taxon>Solanum subgen. Lycopersicon</taxon>
    </lineage>
</organism>
<feature type="domain" description="Bulb-type lectin" evidence="3">
    <location>
        <begin position="1"/>
        <end position="93"/>
    </location>
</feature>
<dbReference type="SUPFAM" id="SSF51110">
    <property type="entry name" value="alpha-D-mannose-specific plant lectins"/>
    <property type="match status" value="1"/>
</dbReference>
<dbReference type="Gene3D" id="2.90.10.10">
    <property type="entry name" value="Bulb-type lectin domain"/>
    <property type="match status" value="1"/>
</dbReference>
<gene>
    <name evidence="4" type="ORF">EJD97_025001</name>
</gene>
<dbReference type="PANTHER" id="PTHR32444">
    <property type="entry name" value="BULB-TYPE LECTIN DOMAIN-CONTAINING PROTEIN"/>
    <property type="match status" value="1"/>
</dbReference>
<evidence type="ECO:0000313" key="4">
    <source>
        <dbReference type="EMBL" id="TMX05309.1"/>
    </source>
</evidence>
<dbReference type="CDD" id="cd00028">
    <property type="entry name" value="B_lectin"/>
    <property type="match status" value="1"/>
</dbReference>
<sequence length="162" mass="18976">DKFPRKRYLGILFNKVTVQTVVWVANRETPVNDTSSTLNLTRQWILTLVNGFGRVILSSNSSRHVKKPIAQLLDSDNLVVRDDSIEDYLWQSFDYPTDTALPRMKLGIDMKIGFRGFLWSWKNVRINFTPKDPTKWARGNWSKGCVRKTLFNFKNEVKFLKY</sequence>
<reference evidence="4" key="1">
    <citation type="submission" date="2019-05" db="EMBL/GenBank/DDBJ databases">
        <title>The de novo reference genome and transcriptome assemblies of the wild tomato species Solanum chilense.</title>
        <authorList>
            <person name="Stam R."/>
            <person name="Nosenko T."/>
            <person name="Hoerger A.C."/>
            <person name="Stephan W."/>
            <person name="Seidel M.A."/>
            <person name="Kuhn J.M.M."/>
            <person name="Haberer G."/>
            <person name="Tellier A."/>
        </authorList>
    </citation>
    <scope>NUCLEOTIDE SEQUENCE</scope>
    <source>
        <tissue evidence="4">Mature leaves</tissue>
    </source>
</reference>
<proteinExistence type="predicted"/>
<name>A0A6N2CEG5_SOLCI</name>